<keyword evidence="2" id="KW-0560">Oxidoreductase</keyword>
<dbReference type="AlphaFoldDB" id="A0AAN6PXU1"/>
<dbReference type="Proteomes" id="UP001305647">
    <property type="component" value="Unassembled WGS sequence"/>
</dbReference>
<reference evidence="2" key="1">
    <citation type="journal article" date="2023" name="Mol. Phylogenet. Evol.">
        <title>Genome-scale phylogeny and comparative genomics of the fungal order Sordariales.</title>
        <authorList>
            <person name="Hensen N."/>
            <person name="Bonometti L."/>
            <person name="Westerberg I."/>
            <person name="Brannstrom I.O."/>
            <person name="Guillou S."/>
            <person name="Cros-Aarteil S."/>
            <person name="Calhoun S."/>
            <person name="Haridas S."/>
            <person name="Kuo A."/>
            <person name="Mondo S."/>
            <person name="Pangilinan J."/>
            <person name="Riley R."/>
            <person name="LaButti K."/>
            <person name="Andreopoulos B."/>
            <person name="Lipzen A."/>
            <person name="Chen C."/>
            <person name="Yan M."/>
            <person name="Daum C."/>
            <person name="Ng V."/>
            <person name="Clum A."/>
            <person name="Steindorff A."/>
            <person name="Ohm R.A."/>
            <person name="Martin F."/>
            <person name="Silar P."/>
            <person name="Natvig D.O."/>
            <person name="Lalanne C."/>
            <person name="Gautier V."/>
            <person name="Ament-Velasquez S.L."/>
            <person name="Kruys A."/>
            <person name="Hutchinson M.I."/>
            <person name="Powell A.J."/>
            <person name="Barry K."/>
            <person name="Miller A.N."/>
            <person name="Grigoriev I.V."/>
            <person name="Debuchy R."/>
            <person name="Gladieux P."/>
            <person name="Hiltunen Thoren M."/>
            <person name="Johannesson H."/>
        </authorList>
    </citation>
    <scope>NUCLEOTIDE SEQUENCE</scope>
    <source>
        <strain evidence="2">CBS 757.83</strain>
    </source>
</reference>
<dbReference type="EMBL" id="MU863677">
    <property type="protein sequence ID" value="KAK4097351.1"/>
    <property type="molecule type" value="Genomic_DNA"/>
</dbReference>
<accession>A0AAN6PXU1</accession>
<dbReference type="Gene3D" id="3.10.180.10">
    <property type="entry name" value="2,3-Dihydroxybiphenyl 1,2-Dioxygenase, domain 1"/>
    <property type="match status" value="1"/>
</dbReference>
<dbReference type="PANTHER" id="PTHR35006">
    <property type="entry name" value="GLYOXALASE FAMILY PROTEIN (AFU_ORTHOLOGUE AFUA_5G14830)"/>
    <property type="match status" value="1"/>
</dbReference>
<dbReference type="PROSITE" id="PS51819">
    <property type="entry name" value="VOC"/>
    <property type="match status" value="1"/>
</dbReference>
<name>A0AAN6PXU1_9PEZI</name>
<keyword evidence="3" id="KW-1185">Reference proteome</keyword>
<comment type="caution">
    <text evidence="2">The sequence shown here is derived from an EMBL/GenBank/DDBJ whole genome shotgun (WGS) entry which is preliminary data.</text>
</comment>
<dbReference type="InterPro" id="IPR037523">
    <property type="entry name" value="VOC_core"/>
</dbReference>
<reference evidence="2" key="2">
    <citation type="submission" date="2023-05" db="EMBL/GenBank/DDBJ databases">
        <authorList>
            <consortium name="Lawrence Berkeley National Laboratory"/>
            <person name="Steindorff A."/>
            <person name="Hensen N."/>
            <person name="Bonometti L."/>
            <person name="Westerberg I."/>
            <person name="Brannstrom I.O."/>
            <person name="Guillou S."/>
            <person name="Cros-Aarteil S."/>
            <person name="Calhoun S."/>
            <person name="Haridas S."/>
            <person name="Kuo A."/>
            <person name="Mondo S."/>
            <person name="Pangilinan J."/>
            <person name="Riley R."/>
            <person name="Labutti K."/>
            <person name="Andreopoulos B."/>
            <person name="Lipzen A."/>
            <person name="Chen C."/>
            <person name="Yanf M."/>
            <person name="Daum C."/>
            <person name="Ng V."/>
            <person name="Clum A."/>
            <person name="Ohm R."/>
            <person name="Martin F."/>
            <person name="Silar P."/>
            <person name="Natvig D."/>
            <person name="Lalanne C."/>
            <person name="Gautier V."/>
            <person name="Ament-Velasquez S.L."/>
            <person name="Kruys A."/>
            <person name="Hutchinson M.I."/>
            <person name="Powell A.J."/>
            <person name="Barry K."/>
            <person name="Miller A.N."/>
            <person name="Grigoriev I.V."/>
            <person name="Debuchy R."/>
            <person name="Gladieux P."/>
            <person name="Thoren M.H."/>
            <person name="Johannesson H."/>
        </authorList>
    </citation>
    <scope>NUCLEOTIDE SEQUENCE</scope>
    <source>
        <strain evidence="2">CBS 757.83</strain>
    </source>
</reference>
<sequence length="145" mass="15568">MSHHNPLGHISIGVRNYDIAKAFYTPVLAPLGLHLVYDSEQVSGQSPDDTKKKKIRTLGYGPNADHEIVNIFEVGDDAAPPGPGFHLAFDAPSRDAVVKFHAQAMAAGGTDNGLPGLRKHYGADYFAAFVVDPDGWRLEAVCKTG</sequence>
<protein>
    <submittedName>
        <fullName evidence="2">Glyoxalase/Bleomycin resistance protein/Dihydroxybiphenyl dioxygenase</fullName>
    </submittedName>
</protein>
<dbReference type="GO" id="GO:0051213">
    <property type="term" value="F:dioxygenase activity"/>
    <property type="evidence" value="ECO:0007669"/>
    <property type="project" value="UniProtKB-KW"/>
</dbReference>
<evidence type="ECO:0000313" key="3">
    <source>
        <dbReference type="Proteomes" id="UP001305647"/>
    </source>
</evidence>
<dbReference type="CDD" id="cd07262">
    <property type="entry name" value="VOC_like"/>
    <property type="match status" value="1"/>
</dbReference>
<feature type="domain" description="VOC" evidence="1">
    <location>
        <begin position="6"/>
        <end position="143"/>
    </location>
</feature>
<evidence type="ECO:0000259" key="1">
    <source>
        <dbReference type="PROSITE" id="PS51819"/>
    </source>
</evidence>
<dbReference type="InterPro" id="IPR029068">
    <property type="entry name" value="Glyas_Bleomycin-R_OHBP_Dase"/>
</dbReference>
<dbReference type="Pfam" id="PF00903">
    <property type="entry name" value="Glyoxalase"/>
    <property type="match status" value="1"/>
</dbReference>
<dbReference type="InterPro" id="IPR004360">
    <property type="entry name" value="Glyas_Fos-R_dOase_dom"/>
</dbReference>
<evidence type="ECO:0000313" key="2">
    <source>
        <dbReference type="EMBL" id="KAK4097351.1"/>
    </source>
</evidence>
<organism evidence="2 3">
    <name type="scientific">Parathielavia hyrcaniae</name>
    <dbReference type="NCBI Taxonomy" id="113614"/>
    <lineage>
        <taxon>Eukaryota</taxon>
        <taxon>Fungi</taxon>
        <taxon>Dikarya</taxon>
        <taxon>Ascomycota</taxon>
        <taxon>Pezizomycotina</taxon>
        <taxon>Sordariomycetes</taxon>
        <taxon>Sordariomycetidae</taxon>
        <taxon>Sordariales</taxon>
        <taxon>Chaetomiaceae</taxon>
        <taxon>Parathielavia</taxon>
    </lineage>
</organism>
<gene>
    <name evidence="2" type="ORF">N658DRAFT_500506</name>
</gene>
<dbReference type="PANTHER" id="PTHR35006:SF4">
    <property type="entry name" value="BLR7706 PROTEIN"/>
    <property type="match status" value="1"/>
</dbReference>
<proteinExistence type="predicted"/>
<keyword evidence="2" id="KW-0223">Dioxygenase</keyword>
<dbReference type="SUPFAM" id="SSF54593">
    <property type="entry name" value="Glyoxalase/Bleomycin resistance protein/Dihydroxybiphenyl dioxygenase"/>
    <property type="match status" value="1"/>
</dbReference>